<dbReference type="PANTHER" id="PTHR30534">
    <property type="entry name" value="FLAGELLAR MOTOR SWITCH PROTEIN FLIG"/>
    <property type="match status" value="1"/>
</dbReference>
<keyword evidence="7" id="KW-0283">Flagellar rotation</keyword>
<evidence type="ECO:0000256" key="8">
    <source>
        <dbReference type="ARBA" id="ARBA00023136"/>
    </source>
</evidence>
<feature type="domain" description="Flagellar motor switch protein FliG N-terminal" evidence="13">
    <location>
        <begin position="7"/>
        <end position="109"/>
    </location>
</feature>
<dbReference type="InterPro" id="IPR032779">
    <property type="entry name" value="FliG_M"/>
</dbReference>
<accession>A0A418SMD2</accession>
<comment type="subcellular location">
    <subcellularLocation>
        <location evidence="1">Bacterial flagellum basal body</location>
    </subcellularLocation>
    <subcellularLocation>
        <location evidence="2">Cell membrane</location>
        <topology evidence="2">Peripheral membrane protein</topology>
        <orientation evidence="2">Cytoplasmic side</orientation>
    </subcellularLocation>
</comment>
<evidence type="ECO:0000256" key="6">
    <source>
        <dbReference type="ARBA" id="ARBA00022500"/>
    </source>
</evidence>
<name>A0A418SMD2_9RHOB</name>
<evidence type="ECO:0000256" key="5">
    <source>
        <dbReference type="ARBA" id="ARBA00022475"/>
    </source>
</evidence>
<keyword evidence="14" id="KW-0969">Cilium</keyword>
<dbReference type="Gene3D" id="1.10.220.30">
    <property type="match status" value="3"/>
</dbReference>
<feature type="domain" description="Flagellar motor switch protein FliG C-terminal" evidence="11">
    <location>
        <begin position="219"/>
        <end position="329"/>
    </location>
</feature>
<evidence type="ECO:0000256" key="9">
    <source>
        <dbReference type="ARBA" id="ARBA00023143"/>
    </source>
</evidence>
<dbReference type="PRINTS" id="PR00954">
    <property type="entry name" value="FLGMOTORFLIG"/>
</dbReference>
<protein>
    <recommendedName>
        <fullName evidence="4">Flagellar motor switch protein FliG</fullName>
    </recommendedName>
</protein>
<dbReference type="InterPro" id="IPR028263">
    <property type="entry name" value="FliG_N"/>
</dbReference>
<evidence type="ECO:0000256" key="3">
    <source>
        <dbReference type="ARBA" id="ARBA00010299"/>
    </source>
</evidence>
<dbReference type="InterPro" id="IPR000090">
    <property type="entry name" value="Flg_Motor_Flig"/>
</dbReference>
<dbReference type="Pfam" id="PF01706">
    <property type="entry name" value="FliG_C"/>
    <property type="match status" value="1"/>
</dbReference>
<keyword evidence="8" id="KW-0472">Membrane</keyword>
<dbReference type="RefSeq" id="WP_119751892.1">
    <property type="nucleotide sequence ID" value="NZ_QZCG01000019.1"/>
</dbReference>
<dbReference type="SUPFAM" id="SSF48029">
    <property type="entry name" value="FliG"/>
    <property type="match status" value="2"/>
</dbReference>
<evidence type="ECO:0000313" key="14">
    <source>
        <dbReference type="EMBL" id="RJE82126.1"/>
    </source>
</evidence>
<evidence type="ECO:0000256" key="1">
    <source>
        <dbReference type="ARBA" id="ARBA00004117"/>
    </source>
</evidence>
<keyword evidence="14" id="KW-0966">Cell projection</keyword>
<reference evidence="15" key="1">
    <citation type="submission" date="2018-09" db="EMBL/GenBank/DDBJ databases">
        <title>Acidovorax cavernicola nov. sp. isolated from Gruta de las Maravillas (Aracena, Spain).</title>
        <authorList>
            <person name="Jurado V."/>
            <person name="Gutierrez-Patricio S."/>
            <person name="Gonzalez-Pimentel J.L."/>
            <person name="Miller A.Z."/>
            <person name="Laiz L."/>
            <person name="Saiz-Jimenez C."/>
        </authorList>
    </citation>
    <scope>NUCLEOTIDE SEQUENCE [LARGE SCALE GENOMIC DNA]</scope>
    <source>
        <strain evidence="15">1011MAR3C25</strain>
    </source>
</reference>
<keyword evidence="15" id="KW-1185">Reference proteome</keyword>
<comment type="function">
    <text evidence="10">FliG is one of three proteins (FliG, FliN, FliM) that forms the rotor-mounted switch complex (C ring), located at the base of the basal body. This complex interacts with the CheY and CheZ chemotaxis proteins, in addition to contacting components of the motor that determine the direction of flagellar rotation.</text>
</comment>
<dbReference type="InterPro" id="IPR023087">
    <property type="entry name" value="Flg_Motor_Flig_C"/>
</dbReference>
<evidence type="ECO:0000256" key="10">
    <source>
        <dbReference type="ARBA" id="ARBA00025598"/>
    </source>
</evidence>
<evidence type="ECO:0000313" key="15">
    <source>
        <dbReference type="Proteomes" id="UP000284202"/>
    </source>
</evidence>
<evidence type="ECO:0000256" key="4">
    <source>
        <dbReference type="ARBA" id="ARBA00021870"/>
    </source>
</evidence>
<gene>
    <name evidence="14" type="ORF">D3P04_21295</name>
</gene>
<dbReference type="PANTHER" id="PTHR30534:SF0">
    <property type="entry name" value="FLAGELLAR MOTOR SWITCH PROTEIN FLIG"/>
    <property type="match status" value="1"/>
</dbReference>
<evidence type="ECO:0000259" key="12">
    <source>
        <dbReference type="Pfam" id="PF14841"/>
    </source>
</evidence>
<dbReference type="GO" id="GO:0006935">
    <property type="term" value="P:chemotaxis"/>
    <property type="evidence" value="ECO:0007669"/>
    <property type="project" value="UniProtKB-KW"/>
</dbReference>
<evidence type="ECO:0000259" key="11">
    <source>
        <dbReference type="Pfam" id="PF01706"/>
    </source>
</evidence>
<sequence length="335" mass="37321">MAVQTGLSPRQKAAIIVRLLLDDDDEVTLDNLNGERQALLFEEMARMDLIDRQTRDDVISEFCDHLESVGVTFPGDLDGTLEIMSDRLSKDSSDRLRRLVMMTGNGDPWPRIHELSQDDIQSLADGEAVELIAVMLSKLPVEQAARTYTAMDPERARQVAQAMAMTRDISPQALRRVGLVLAQAADALPRPAIEIKACDRMGDMLNFANADLRANVLEMLDEQDREFALDVRRAIFVFAHIPKRVEPRDVPRIVRDMNQQVLLRALSQNSGEEAAAAEFILSNLSQRMSENLRDEIASLGNVTPQDAEAATNEVVVLIRRLAAEGELTLIPPKDD</sequence>
<dbReference type="GO" id="GO:0009425">
    <property type="term" value="C:bacterial-type flagellum basal body"/>
    <property type="evidence" value="ECO:0007669"/>
    <property type="project" value="UniProtKB-SubCell"/>
</dbReference>
<proteinExistence type="inferred from homology"/>
<keyword evidence="9" id="KW-0975">Bacterial flagellum</keyword>
<dbReference type="Pfam" id="PF14841">
    <property type="entry name" value="FliG_M"/>
    <property type="match status" value="1"/>
</dbReference>
<keyword evidence="14" id="KW-0282">Flagellum</keyword>
<keyword evidence="5" id="KW-1003">Cell membrane</keyword>
<evidence type="ECO:0000256" key="2">
    <source>
        <dbReference type="ARBA" id="ARBA00004413"/>
    </source>
</evidence>
<dbReference type="Pfam" id="PF14842">
    <property type="entry name" value="FliG_N"/>
    <property type="match status" value="1"/>
</dbReference>
<comment type="similarity">
    <text evidence="3">Belongs to the FliG family.</text>
</comment>
<dbReference type="AlphaFoldDB" id="A0A418SMD2"/>
<feature type="domain" description="Flagellar motor switch protein FliG middle" evidence="12">
    <location>
        <begin position="120"/>
        <end position="188"/>
    </location>
</feature>
<dbReference type="GO" id="GO:0071973">
    <property type="term" value="P:bacterial-type flagellum-dependent cell motility"/>
    <property type="evidence" value="ECO:0007669"/>
    <property type="project" value="InterPro"/>
</dbReference>
<keyword evidence="6" id="KW-0145">Chemotaxis</keyword>
<comment type="caution">
    <text evidence="14">The sequence shown here is derived from an EMBL/GenBank/DDBJ whole genome shotgun (WGS) entry which is preliminary data.</text>
</comment>
<dbReference type="EMBL" id="QZCG01000019">
    <property type="protein sequence ID" value="RJE82126.1"/>
    <property type="molecule type" value="Genomic_DNA"/>
</dbReference>
<dbReference type="GO" id="GO:0005886">
    <property type="term" value="C:plasma membrane"/>
    <property type="evidence" value="ECO:0007669"/>
    <property type="project" value="UniProtKB-SubCell"/>
</dbReference>
<dbReference type="GO" id="GO:0003774">
    <property type="term" value="F:cytoskeletal motor activity"/>
    <property type="evidence" value="ECO:0007669"/>
    <property type="project" value="InterPro"/>
</dbReference>
<evidence type="ECO:0000256" key="7">
    <source>
        <dbReference type="ARBA" id="ARBA00022779"/>
    </source>
</evidence>
<organism evidence="14 15">
    <name type="scientific">Paracoccus onubensis</name>
    <dbReference type="NCBI Taxonomy" id="1675788"/>
    <lineage>
        <taxon>Bacteria</taxon>
        <taxon>Pseudomonadati</taxon>
        <taxon>Pseudomonadota</taxon>
        <taxon>Alphaproteobacteria</taxon>
        <taxon>Rhodobacterales</taxon>
        <taxon>Paracoccaceae</taxon>
        <taxon>Paracoccus</taxon>
    </lineage>
</organism>
<dbReference type="OrthoDB" id="7616820at2"/>
<dbReference type="Proteomes" id="UP000284202">
    <property type="component" value="Unassembled WGS sequence"/>
</dbReference>
<dbReference type="InterPro" id="IPR011002">
    <property type="entry name" value="FliG_a-hlx"/>
</dbReference>
<evidence type="ECO:0000259" key="13">
    <source>
        <dbReference type="Pfam" id="PF14842"/>
    </source>
</evidence>